<feature type="compositionally biased region" description="Pro residues" evidence="1">
    <location>
        <begin position="34"/>
        <end position="53"/>
    </location>
</feature>
<dbReference type="AlphaFoldDB" id="A0A5B7GKV6"/>
<proteinExistence type="predicted"/>
<keyword evidence="3" id="KW-1185">Reference proteome</keyword>
<comment type="caution">
    <text evidence="2">The sequence shown here is derived from an EMBL/GenBank/DDBJ whole genome shotgun (WGS) entry which is preliminary data.</text>
</comment>
<sequence length="60" mass="6632">MEEGREEEEEEAFNRAQCCGDLCEVSSSFTSLLPPRPPQPPPLPPRQPPPRPSPGTCIPF</sequence>
<organism evidence="2 3">
    <name type="scientific">Portunus trituberculatus</name>
    <name type="common">Swimming crab</name>
    <name type="synonym">Neptunus trituberculatus</name>
    <dbReference type="NCBI Taxonomy" id="210409"/>
    <lineage>
        <taxon>Eukaryota</taxon>
        <taxon>Metazoa</taxon>
        <taxon>Ecdysozoa</taxon>
        <taxon>Arthropoda</taxon>
        <taxon>Crustacea</taxon>
        <taxon>Multicrustacea</taxon>
        <taxon>Malacostraca</taxon>
        <taxon>Eumalacostraca</taxon>
        <taxon>Eucarida</taxon>
        <taxon>Decapoda</taxon>
        <taxon>Pleocyemata</taxon>
        <taxon>Brachyura</taxon>
        <taxon>Eubrachyura</taxon>
        <taxon>Portunoidea</taxon>
        <taxon>Portunidae</taxon>
        <taxon>Portuninae</taxon>
        <taxon>Portunus</taxon>
    </lineage>
</organism>
<name>A0A5B7GKV6_PORTR</name>
<protein>
    <submittedName>
        <fullName evidence="2">Uncharacterized protein</fullName>
    </submittedName>
</protein>
<evidence type="ECO:0000313" key="3">
    <source>
        <dbReference type="Proteomes" id="UP000324222"/>
    </source>
</evidence>
<dbReference type="Proteomes" id="UP000324222">
    <property type="component" value="Unassembled WGS sequence"/>
</dbReference>
<gene>
    <name evidence="2" type="ORF">E2C01_053636</name>
</gene>
<accession>A0A5B7GKV6</accession>
<evidence type="ECO:0000313" key="2">
    <source>
        <dbReference type="EMBL" id="MPC59612.1"/>
    </source>
</evidence>
<evidence type="ECO:0000256" key="1">
    <source>
        <dbReference type="SAM" id="MobiDB-lite"/>
    </source>
</evidence>
<feature type="region of interest" description="Disordered" evidence="1">
    <location>
        <begin position="29"/>
        <end position="60"/>
    </location>
</feature>
<reference evidence="2 3" key="1">
    <citation type="submission" date="2019-05" db="EMBL/GenBank/DDBJ databases">
        <title>Another draft genome of Portunus trituberculatus and its Hox gene families provides insights of decapod evolution.</title>
        <authorList>
            <person name="Jeong J.-H."/>
            <person name="Song I."/>
            <person name="Kim S."/>
            <person name="Choi T."/>
            <person name="Kim D."/>
            <person name="Ryu S."/>
            <person name="Kim W."/>
        </authorList>
    </citation>
    <scope>NUCLEOTIDE SEQUENCE [LARGE SCALE GENOMIC DNA]</scope>
    <source>
        <tissue evidence="2">Muscle</tissue>
    </source>
</reference>
<dbReference type="EMBL" id="VSRR010016708">
    <property type="protein sequence ID" value="MPC59612.1"/>
    <property type="molecule type" value="Genomic_DNA"/>
</dbReference>